<comment type="caution">
    <text evidence="3">The sequence shown here is derived from an EMBL/GenBank/DDBJ whole genome shotgun (WGS) entry which is preliminary data.</text>
</comment>
<feature type="compositionally biased region" description="Basic and acidic residues" evidence="1">
    <location>
        <begin position="45"/>
        <end position="54"/>
    </location>
</feature>
<feature type="signal peptide" evidence="2">
    <location>
        <begin position="1"/>
        <end position="30"/>
    </location>
</feature>
<evidence type="ECO:0000256" key="2">
    <source>
        <dbReference type="SAM" id="SignalP"/>
    </source>
</evidence>
<name>A0ABR7SIP5_9ACTN</name>
<gene>
    <name evidence="3" type="ORF">H9Y04_17955</name>
</gene>
<keyword evidence="2" id="KW-0732">Signal</keyword>
<feature type="region of interest" description="Disordered" evidence="1">
    <location>
        <begin position="24"/>
        <end position="54"/>
    </location>
</feature>
<accession>A0ABR7SIP5</accession>
<dbReference type="EMBL" id="JACTVJ010000007">
    <property type="protein sequence ID" value="MBC9714447.1"/>
    <property type="molecule type" value="Genomic_DNA"/>
</dbReference>
<evidence type="ECO:0000256" key="1">
    <source>
        <dbReference type="SAM" id="MobiDB-lite"/>
    </source>
</evidence>
<reference evidence="3 4" key="1">
    <citation type="submission" date="2020-08" db="EMBL/GenBank/DDBJ databases">
        <title>Genemic of Streptomyces polyaspartic.</title>
        <authorList>
            <person name="Liu W."/>
        </authorList>
    </citation>
    <scope>NUCLEOTIDE SEQUENCE [LARGE SCALE GENOMIC DNA]</scope>
    <source>
        <strain evidence="3 4">TRM66268-LWL</strain>
    </source>
</reference>
<dbReference type="Proteomes" id="UP000642284">
    <property type="component" value="Unassembled WGS sequence"/>
</dbReference>
<dbReference type="PROSITE" id="PS51257">
    <property type="entry name" value="PROKAR_LIPOPROTEIN"/>
    <property type="match status" value="1"/>
</dbReference>
<evidence type="ECO:0000313" key="4">
    <source>
        <dbReference type="Proteomes" id="UP000642284"/>
    </source>
</evidence>
<sequence>MNRHRRWLMTSGMAAAAALLSACTGSGSDADPAPPPSPSTSAAEVSEKAATADKVKSAVESRISAGEKRFGSGDLSPCSTGSSAMFTQECADAAKATADGASFALGQIKGQDGFGSLRSVAEEIQEAAAAYEDLGCLENPADAATRKACLEPAAVLAQGFPDLRDGANLGLSGK</sequence>
<organism evidence="3 4">
    <name type="scientific">Streptomyces polyasparticus</name>
    <dbReference type="NCBI Taxonomy" id="2767826"/>
    <lineage>
        <taxon>Bacteria</taxon>
        <taxon>Bacillati</taxon>
        <taxon>Actinomycetota</taxon>
        <taxon>Actinomycetes</taxon>
        <taxon>Kitasatosporales</taxon>
        <taxon>Streptomycetaceae</taxon>
        <taxon>Streptomyces</taxon>
    </lineage>
</organism>
<evidence type="ECO:0000313" key="3">
    <source>
        <dbReference type="EMBL" id="MBC9714447.1"/>
    </source>
</evidence>
<proteinExistence type="predicted"/>
<protein>
    <recommendedName>
        <fullName evidence="5">Lipoprotein</fullName>
    </recommendedName>
</protein>
<keyword evidence="4" id="KW-1185">Reference proteome</keyword>
<dbReference type="RefSeq" id="WP_187814879.1">
    <property type="nucleotide sequence ID" value="NZ_JACTVJ010000007.1"/>
</dbReference>
<feature type="chain" id="PRO_5046422567" description="Lipoprotein" evidence="2">
    <location>
        <begin position="31"/>
        <end position="174"/>
    </location>
</feature>
<evidence type="ECO:0008006" key="5">
    <source>
        <dbReference type="Google" id="ProtNLM"/>
    </source>
</evidence>